<name>A0ACC0MP66_RHOML</name>
<gene>
    <name evidence="1" type="ORF">RHMOL_Rhmol08G0161500</name>
</gene>
<proteinExistence type="predicted"/>
<organism evidence="1 2">
    <name type="scientific">Rhododendron molle</name>
    <name type="common">Chinese azalea</name>
    <name type="synonym">Azalea mollis</name>
    <dbReference type="NCBI Taxonomy" id="49168"/>
    <lineage>
        <taxon>Eukaryota</taxon>
        <taxon>Viridiplantae</taxon>
        <taxon>Streptophyta</taxon>
        <taxon>Embryophyta</taxon>
        <taxon>Tracheophyta</taxon>
        <taxon>Spermatophyta</taxon>
        <taxon>Magnoliopsida</taxon>
        <taxon>eudicotyledons</taxon>
        <taxon>Gunneridae</taxon>
        <taxon>Pentapetalae</taxon>
        <taxon>asterids</taxon>
        <taxon>Ericales</taxon>
        <taxon>Ericaceae</taxon>
        <taxon>Ericoideae</taxon>
        <taxon>Rhodoreae</taxon>
        <taxon>Rhododendron</taxon>
    </lineage>
</organism>
<keyword evidence="2" id="KW-1185">Reference proteome</keyword>
<evidence type="ECO:0000313" key="1">
    <source>
        <dbReference type="EMBL" id="KAI8542725.1"/>
    </source>
</evidence>
<reference evidence="1" key="1">
    <citation type="submission" date="2022-02" db="EMBL/GenBank/DDBJ databases">
        <title>Plant Genome Project.</title>
        <authorList>
            <person name="Zhang R.-G."/>
        </authorList>
    </citation>
    <scope>NUCLEOTIDE SEQUENCE</scope>
    <source>
        <strain evidence="1">AT1</strain>
    </source>
</reference>
<dbReference type="EMBL" id="CM046395">
    <property type="protein sequence ID" value="KAI8542725.1"/>
    <property type="molecule type" value="Genomic_DNA"/>
</dbReference>
<dbReference type="Proteomes" id="UP001062846">
    <property type="component" value="Chromosome 8"/>
</dbReference>
<accession>A0ACC0MP66</accession>
<protein>
    <submittedName>
        <fullName evidence="1">Uncharacterized protein</fullName>
    </submittedName>
</protein>
<comment type="caution">
    <text evidence="1">The sequence shown here is derived from an EMBL/GenBank/DDBJ whole genome shotgun (WGS) entry which is preliminary data.</text>
</comment>
<sequence>MDDITRRKGRGLLLPSLAKLEMEVVGQELNMHANSSLMTQLSALRDGLILTREENVKKREVSLVEEFEVMTIKHVYREANQCGNALAMML</sequence>
<evidence type="ECO:0000313" key="2">
    <source>
        <dbReference type="Proteomes" id="UP001062846"/>
    </source>
</evidence>